<comment type="similarity">
    <text evidence="2">Belongs to the amino acid/polyamine transporter 2 family.</text>
</comment>
<evidence type="ECO:0000256" key="9">
    <source>
        <dbReference type="ARBA" id="ARBA00040814"/>
    </source>
</evidence>
<protein>
    <recommendedName>
        <fullName evidence="9">Putative sodium-coupled neutral amino acid transporter 11</fullName>
    </recommendedName>
    <alternativeName>
        <fullName evidence="10">Solute carrier family 38 member 11</fullName>
    </alternativeName>
</protein>
<keyword evidence="15" id="KW-1185">Reference proteome</keyword>
<feature type="region of interest" description="Disordered" evidence="11">
    <location>
        <begin position="498"/>
        <end position="557"/>
    </location>
</feature>
<comment type="function">
    <text evidence="8">Putative sodium-dependent amino acid/proton antiporter.</text>
</comment>
<reference evidence="14 15" key="1">
    <citation type="submission" date="2020-08" db="EMBL/GenBank/DDBJ databases">
        <authorList>
            <person name="Hejnol A."/>
        </authorList>
    </citation>
    <scope>NUCLEOTIDE SEQUENCE [LARGE SCALE GENOMIC DNA]</scope>
</reference>
<dbReference type="Pfam" id="PF07004">
    <property type="entry name" value="SHIPPO-rpt"/>
    <property type="match status" value="5"/>
</dbReference>
<evidence type="ECO:0000256" key="5">
    <source>
        <dbReference type="ARBA" id="ARBA00022970"/>
    </source>
</evidence>
<dbReference type="GO" id="GO:0016020">
    <property type="term" value="C:membrane"/>
    <property type="evidence" value="ECO:0007669"/>
    <property type="project" value="UniProtKB-SubCell"/>
</dbReference>
<comment type="caution">
    <text evidence="14">The sequence shown here is derived from an EMBL/GenBank/DDBJ whole genome shotgun (WGS) entry which is preliminary data.</text>
</comment>
<evidence type="ECO:0000256" key="1">
    <source>
        <dbReference type="ARBA" id="ARBA00004141"/>
    </source>
</evidence>
<dbReference type="InterPro" id="IPR013057">
    <property type="entry name" value="AA_transpt_TM"/>
</dbReference>
<proteinExistence type="inferred from homology"/>
<dbReference type="Pfam" id="PF01490">
    <property type="entry name" value="Aa_trans"/>
    <property type="match status" value="2"/>
</dbReference>
<feature type="transmembrane region" description="Helical" evidence="12">
    <location>
        <begin position="51"/>
        <end position="71"/>
    </location>
</feature>
<feature type="transmembrane region" description="Helical" evidence="12">
    <location>
        <begin position="344"/>
        <end position="367"/>
    </location>
</feature>
<gene>
    <name evidence="14" type="ORF">DGYR_LOCUS5891</name>
</gene>
<keyword evidence="5" id="KW-0029">Amino-acid transport</keyword>
<feature type="transmembrane region" description="Helical" evidence="12">
    <location>
        <begin position="121"/>
        <end position="145"/>
    </location>
</feature>
<keyword evidence="6 12" id="KW-1133">Transmembrane helix</keyword>
<evidence type="ECO:0000256" key="8">
    <source>
        <dbReference type="ARBA" id="ARBA00037101"/>
    </source>
</evidence>
<sequence length="692" mass="76361">MMSDSMEGEELQILDGEKYNISESKYGSSPEERDEEKTNDTTDNTEKSNNALASMNMINSILGSGIIGMPYTLKEAGIGLGIIFILIMGVVTDYTLNLLIIAAQNSKVTSYQDLMFSTYAAVANTVITRREFVIFLGTIFLTLPLSSYRNIHKLGKWSAISNLFIVFLCIFTAIRLGTMNSIIPSASDDWTFAKVEALKAITIMSHAFMCHHNALLVFNSMKEPGTARWSLVVHLSVIISVFCMLSLSIFGYCTFKGFTEGDLLNNYCYSDDFANTARVVFTLVVGLTYPIECFVTREVAEILIRRFFKIPSDAKTPLLRHLIITSLIVISAFALSLTTGCLKIVLEIDGCLAAIPLIFLLPTLAYVKSSGHQLLSKNHILPAIVFCFGLFVMIISFIQIVQEIIDGIRCQAAGVSVNSSESGCLVIRFHRFDPFISQFESMSYNTTKRRGPIAAEYSSPGPIYALKSLVGNYDHDPRSSHFRGPAYSFGVRHGKWRDDSGPGPAYYPDPKIDRNGRDGSPQYSLYGRPSDRRGYTVPGPGAYSPEHSGQTTQRAPPAYSFGLRHRGRRTDDIPGPNHYSLPTQLGGGVESTKSKAPIYSLTGRNHRGGFHEDLSKAPGPGAYKITDPDLYKYRGPVYSITARNQLPSDATRKPGPGAHSPEKFWVHKKASPAVTMGIRHSPYIGVLTEVEN</sequence>
<feature type="domain" description="Amino acid transporter transmembrane" evidence="13">
    <location>
        <begin position="51"/>
        <end position="123"/>
    </location>
</feature>
<accession>A0A7I8VRY2</accession>
<feature type="transmembrane region" description="Helical" evidence="12">
    <location>
        <begin position="379"/>
        <end position="401"/>
    </location>
</feature>
<feature type="transmembrane region" description="Helical" evidence="12">
    <location>
        <begin position="157"/>
        <end position="177"/>
    </location>
</feature>
<evidence type="ECO:0000256" key="10">
    <source>
        <dbReference type="ARBA" id="ARBA00041723"/>
    </source>
</evidence>
<evidence type="ECO:0000256" key="6">
    <source>
        <dbReference type="ARBA" id="ARBA00022989"/>
    </source>
</evidence>
<feature type="transmembrane region" description="Helical" evidence="12">
    <location>
        <begin position="279"/>
        <end position="297"/>
    </location>
</feature>
<evidence type="ECO:0000256" key="3">
    <source>
        <dbReference type="ARBA" id="ARBA00022448"/>
    </source>
</evidence>
<feature type="compositionally biased region" description="Acidic residues" evidence="11">
    <location>
        <begin position="1"/>
        <end position="12"/>
    </location>
</feature>
<evidence type="ECO:0000256" key="2">
    <source>
        <dbReference type="ARBA" id="ARBA00008066"/>
    </source>
</evidence>
<dbReference type="PANTHER" id="PTHR22950">
    <property type="entry name" value="AMINO ACID TRANSPORTER"/>
    <property type="match status" value="1"/>
</dbReference>
<dbReference type="EMBL" id="CAJFCJ010000007">
    <property type="protein sequence ID" value="CAD5117357.1"/>
    <property type="molecule type" value="Genomic_DNA"/>
</dbReference>
<dbReference type="Proteomes" id="UP000549394">
    <property type="component" value="Unassembled WGS sequence"/>
</dbReference>
<keyword evidence="3" id="KW-0813">Transport</keyword>
<feature type="region of interest" description="Disordered" evidence="11">
    <location>
        <begin position="1"/>
        <end position="47"/>
    </location>
</feature>
<feature type="transmembrane region" description="Helical" evidence="12">
    <location>
        <begin position="197"/>
        <end position="219"/>
    </location>
</feature>
<keyword evidence="4 12" id="KW-0812">Transmembrane</keyword>
<comment type="subcellular location">
    <subcellularLocation>
        <location evidence="1">Membrane</location>
        <topology evidence="1">Multi-pass membrane protein</topology>
    </subcellularLocation>
</comment>
<dbReference type="PANTHER" id="PTHR22950:SF458">
    <property type="entry name" value="SODIUM-COUPLED NEUTRAL AMINO ACID TRANSPORTER 11-RELATED"/>
    <property type="match status" value="1"/>
</dbReference>
<evidence type="ECO:0000313" key="15">
    <source>
        <dbReference type="Proteomes" id="UP000549394"/>
    </source>
</evidence>
<evidence type="ECO:0000256" key="7">
    <source>
        <dbReference type="ARBA" id="ARBA00023136"/>
    </source>
</evidence>
<dbReference type="InterPro" id="IPR010736">
    <property type="entry name" value="SHIPPO-rpt"/>
</dbReference>
<feature type="transmembrane region" description="Helical" evidence="12">
    <location>
        <begin position="231"/>
        <end position="252"/>
    </location>
</feature>
<keyword evidence="7 12" id="KW-0472">Membrane</keyword>
<dbReference type="OrthoDB" id="429991at2759"/>
<feature type="region of interest" description="Disordered" evidence="11">
    <location>
        <begin position="644"/>
        <end position="663"/>
    </location>
</feature>
<evidence type="ECO:0000313" key="14">
    <source>
        <dbReference type="EMBL" id="CAD5117357.1"/>
    </source>
</evidence>
<evidence type="ECO:0000259" key="13">
    <source>
        <dbReference type="Pfam" id="PF01490"/>
    </source>
</evidence>
<feature type="domain" description="Amino acid transporter transmembrane" evidence="13">
    <location>
        <begin position="131"/>
        <end position="401"/>
    </location>
</feature>
<feature type="compositionally biased region" description="Basic and acidic residues" evidence="11">
    <location>
        <begin position="35"/>
        <end position="46"/>
    </location>
</feature>
<dbReference type="GO" id="GO:0015179">
    <property type="term" value="F:L-amino acid transmembrane transporter activity"/>
    <property type="evidence" value="ECO:0007669"/>
    <property type="project" value="TreeGrafter"/>
</dbReference>
<feature type="transmembrane region" description="Helical" evidence="12">
    <location>
        <begin position="318"/>
        <end position="338"/>
    </location>
</feature>
<evidence type="ECO:0000256" key="11">
    <source>
        <dbReference type="SAM" id="MobiDB-lite"/>
    </source>
</evidence>
<evidence type="ECO:0000256" key="12">
    <source>
        <dbReference type="SAM" id="Phobius"/>
    </source>
</evidence>
<dbReference type="AlphaFoldDB" id="A0A7I8VRY2"/>
<organism evidence="14 15">
    <name type="scientific">Dimorphilus gyrociliatus</name>
    <dbReference type="NCBI Taxonomy" id="2664684"/>
    <lineage>
        <taxon>Eukaryota</taxon>
        <taxon>Metazoa</taxon>
        <taxon>Spiralia</taxon>
        <taxon>Lophotrochozoa</taxon>
        <taxon>Annelida</taxon>
        <taxon>Polychaeta</taxon>
        <taxon>Polychaeta incertae sedis</taxon>
        <taxon>Dinophilidae</taxon>
        <taxon>Dimorphilus</taxon>
    </lineage>
</organism>
<evidence type="ECO:0000256" key="4">
    <source>
        <dbReference type="ARBA" id="ARBA00022692"/>
    </source>
</evidence>
<name>A0A7I8VRY2_9ANNE</name>
<feature type="transmembrane region" description="Helical" evidence="12">
    <location>
        <begin position="78"/>
        <end position="101"/>
    </location>
</feature>